<name>A0A4S3K363_9GAMM</name>
<evidence type="ECO:0000313" key="7">
    <source>
        <dbReference type="EMBL" id="TDU28783.1"/>
    </source>
</evidence>
<evidence type="ECO:0000256" key="3">
    <source>
        <dbReference type="ARBA" id="ARBA00022448"/>
    </source>
</evidence>
<protein>
    <submittedName>
        <fullName evidence="7">Oligopeptide transport system substrate-binding protein</fullName>
    </submittedName>
</protein>
<dbReference type="Proteomes" id="UP000295341">
    <property type="component" value="Unassembled WGS sequence"/>
</dbReference>
<reference evidence="7 8" key="1">
    <citation type="submission" date="2019-03" db="EMBL/GenBank/DDBJ databases">
        <title>Genomic Encyclopedia of Type Strains, Phase IV (KMG-IV): sequencing the most valuable type-strain genomes for metagenomic binning, comparative biology and taxonomic classification.</title>
        <authorList>
            <person name="Goeker M."/>
        </authorList>
    </citation>
    <scope>NUCLEOTIDE SEQUENCE [LARGE SCALE GENOMIC DNA]</scope>
    <source>
        <strain evidence="7 8">DSM 26377</strain>
    </source>
</reference>
<dbReference type="GO" id="GO:1904680">
    <property type="term" value="F:peptide transmembrane transporter activity"/>
    <property type="evidence" value="ECO:0007669"/>
    <property type="project" value="TreeGrafter"/>
</dbReference>
<dbReference type="Gene3D" id="3.10.105.10">
    <property type="entry name" value="Dipeptide-binding Protein, Domain 3"/>
    <property type="match status" value="1"/>
</dbReference>
<feature type="signal peptide" evidence="5">
    <location>
        <begin position="1"/>
        <end position="22"/>
    </location>
</feature>
<dbReference type="InterPro" id="IPR030678">
    <property type="entry name" value="Peptide/Ni-bd"/>
</dbReference>
<comment type="similarity">
    <text evidence="2">Belongs to the bacterial solute-binding protein 5 family.</text>
</comment>
<comment type="subcellular location">
    <subcellularLocation>
        <location evidence="1">Cell envelope</location>
    </subcellularLocation>
</comment>
<evidence type="ECO:0000256" key="1">
    <source>
        <dbReference type="ARBA" id="ARBA00004196"/>
    </source>
</evidence>
<proteinExistence type="inferred from homology"/>
<feature type="chain" id="PRO_5030100170" evidence="5">
    <location>
        <begin position="23"/>
        <end position="526"/>
    </location>
</feature>
<dbReference type="PIRSF" id="PIRSF002741">
    <property type="entry name" value="MppA"/>
    <property type="match status" value="1"/>
</dbReference>
<dbReference type="GO" id="GO:0030288">
    <property type="term" value="C:outer membrane-bounded periplasmic space"/>
    <property type="evidence" value="ECO:0007669"/>
    <property type="project" value="TreeGrafter"/>
</dbReference>
<evidence type="ECO:0000256" key="5">
    <source>
        <dbReference type="SAM" id="SignalP"/>
    </source>
</evidence>
<dbReference type="GO" id="GO:0043190">
    <property type="term" value="C:ATP-binding cassette (ABC) transporter complex"/>
    <property type="evidence" value="ECO:0007669"/>
    <property type="project" value="InterPro"/>
</dbReference>
<dbReference type="Pfam" id="PF00496">
    <property type="entry name" value="SBP_bac_5"/>
    <property type="match status" value="1"/>
</dbReference>
<evidence type="ECO:0000256" key="4">
    <source>
        <dbReference type="ARBA" id="ARBA00022729"/>
    </source>
</evidence>
<accession>A0A4S3K363</accession>
<dbReference type="EMBL" id="SOBT01000009">
    <property type="protein sequence ID" value="TDU28783.1"/>
    <property type="molecule type" value="Genomic_DNA"/>
</dbReference>
<dbReference type="PANTHER" id="PTHR30290:SF10">
    <property type="entry name" value="PERIPLASMIC OLIGOPEPTIDE-BINDING PROTEIN-RELATED"/>
    <property type="match status" value="1"/>
</dbReference>
<evidence type="ECO:0000256" key="2">
    <source>
        <dbReference type="ARBA" id="ARBA00005695"/>
    </source>
</evidence>
<dbReference type="OrthoDB" id="9801912at2"/>
<sequence>MKSILPRLLASVLVFCTLTASAAPQILRKGNGPEVETLDPHKAEGVSAANVLRDLYEGLITERPDATLTAGAAESWTLSDDRLTYTFTLRRDAKWSNGDPVTAEDFVAGLRRSADPATGSNYSQILAPIANAEAVIEGKLPPDQLAVTAVDPHTLTIRLKGPTAYFLGLLVHSSTYPIHRASLAKFGTAFAQPGNLVTNGAYRLVQRVVQSHILLERNPYYWDNAHTSIDQVQYLNTEDLNSEFKRFRAGELDWTYEVPASQGAWIRANLPEMYKVHTYLGVYYYGFNVTRPPFKDNPKLRRALTLAIDRKIICEKVQGLGEQPADSWVPPGTIGHRTAKAQWSGWNREQSLAEARRLYKEAGYSEENPARVEILYNTHENHKKVATAIAAMWKQWLGVDAVLVNEEWKVYLQTRRLKARTEVFRAGWIGDYNDANSFLEILHSKHGLNDQGYSNPRYDELIEKAAVEGDPAVREQLQHDAEALLMEDLPVIPIYFYVTKRLVSPRVTGWEGNIMDHHHTRYMRLQ</sequence>
<organism evidence="7 8">
    <name type="scientific">Panacagrimonas perspica</name>
    <dbReference type="NCBI Taxonomy" id="381431"/>
    <lineage>
        <taxon>Bacteria</taxon>
        <taxon>Pseudomonadati</taxon>
        <taxon>Pseudomonadota</taxon>
        <taxon>Gammaproteobacteria</taxon>
        <taxon>Nevskiales</taxon>
        <taxon>Nevskiaceae</taxon>
        <taxon>Panacagrimonas</taxon>
    </lineage>
</organism>
<dbReference type="InterPro" id="IPR023765">
    <property type="entry name" value="SBP_5_CS"/>
</dbReference>
<dbReference type="Gene3D" id="3.90.76.10">
    <property type="entry name" value="Dipeptide-binding Protein, Domain 1"/>
    <property type="match status" value="1"/>
</dbReference>
<dbReference type="CDD" id="cd08504">
    <property type="entry name" value="PBP2_OppA"/>
    <property type="match status" value="1"/>
</dbReference>
<dbReference type="RefSeq" id="WP_133882306.1">
    <property type="nucleotide sequence ID" value="NZ_MWIN01000018.1"/>
</dbReference>
<dbReference type="Gene3D" id="3.40.190.10">
    <property type="entry name" value="Periplasmic binding protein-like II"/>
    <property type="match status" value="1"/>
</dbReference>
<keyword evidence="4 5" id="KW-0732">Signal</keyword>
<dbReference type="FunFam" id="3.10.105.10:FF:000001">
    <property type="entry name" value="Oligopeptide ABC transporter, oligopeptide-binding protein"/>
    <property type="match status" value="1"/>
</dbReference>
<dbReference type="SUPFAM" id="SSF53850">
    <property type="entry name" value="Periplasmic binding protein-like II"/>
    <property type="match status" value="1"/>
</dbReference>
<feature type="domain" description="Solute-binding protein family 5" evidence="6">
    <location>
        <begin position="69"/>
        <end position="445"/>
    </location>
</feature>
<evidence type="ECO:0000313" key="8">
    <source>
        <dbReference type="Proteomes" id="UP000295341"/>
    </source>
</evidence>
<dbReference type="InterPro" id="IPR039424">
    <property type="entry name" value="SBP_5"/>
</dbReference>
<keyword evidence="3" id="KW-0813">Transport</keyword>
<dbReference type="FunFam" id="3.90.76.10:FF:000001">
    <property type="entry name" value="Oligopeptide ABC transporter substrate-binding protein"/>
    <property type="match status" value="1"/>
</dbReference>
<keyword evidence="8" id="KW-1185">Reference proteome</keyword>
<comment type="caution">
    <text evidence="7">The sequence shown here is derived from an EMBL/GenBank/DDBJ whole genome shotgun (WGS) entry which is preliminary data.</text>
</comment>
<dbReference type="PROSITE" id="PS01040">
    <property type="entry name" value="SBP_BACTERIAL_5"/>
    <property type="match status" value="1"/>
</dbReference>
<dbReference type="PANTHER" id="PTHR30290">
    <property type="entry name" value="PERIPLASMIC BINDING COMPONENT OF ABC TRANSPORTER"/>
    <property type="match status" value="1"/>
</dbReference>
<evidence type="ECO:0000259" key="6">
    <source>
        <dbReference type="Pfam" id="PF00496"/>
    </source>
</evidence>
<dbReference type="AlphaFoldDB" id="A0A4S3K363"/>
<dbReference type="InterPro" id="IPR000914">
    <property type="entry name" value="SBP_5_dom"/>
</dbReference>
<dbReference type="GO" id="GO:0015833">
    <property type="term" value="P:peptide transport"/>
    <property type="evidence" value="ECO:0007669"/>
    <property type="project" value="TreeGrafter"/>
</dbReference>
<gene>
    <name evidence="7" type="ORF">DFR24_3163</name>
</gene>